<sequence length="134" mass="14639">METSPPNVGWRLAPRISGGDSSPTDVWWRLAPRMSGGDSSPTDVGWRLAHGHRCYTHERGHSPLAHLIRHKEPKLLEARAALESWKQKLSQTSGQWPVSDVSGDLIIRTSSCAVLPAVGDLYTPSNTKHGLAVV</sequence>
<proteinExistence type="predicted"/>
<evidence type="ECO:0000313" key="3">
    <source>
        <dbReference type="Proteomes" id="UP001283361"/>
    </source>
</evidence>
<organism evidence="2 3">
    <name type="scientific">Elysia crispata</name>
    <name type="common">lettuce slug</name>
    <dbReference type="NCBI Taxonomy" id="231223"/>
    <lineage>
        <taxon>Eukaryota</taxon>
        <taxon>Metazoa</taxon>
        <taxon>Spiralia</taxon>
        <taxon>Lophotrochozoa</taxon>
        <taxon>Mollusca</taxon>
        <taxon>Gastropoda</taxon>
        <taxon>Heterobranchia</taxon>
        <taxon>Euthyneura</taxon>
        <taxon>Panpulmonata</taxon>
        <taxon>Sacoglossa</taxon>
        <taxon>Placobranchoidea</taxon>
        <taxon>Plakobranchidae</taxon>
        <taxon>Elysia</taxon>
    </lineage>
</organism>
<dbReference type="Proteomes" id="UP001283361">
    <property type="component" value="Unassembled WGS sequence"/>
</dbReference>
<protein>
    <submittedName>
        <fullName evidence="2">Uncharacterized protein</fullName>
    </submittedName>
</protein>
<gene>
    <name evidence="2" type="ORF">RRG08_033213</name>
</gene>
<reference evidence="2" key="1">
    <citation type="journal article" date="2023" name="G3 (Bethesda)">
        <title>A reference genome for the long-term kleptoplast-retaining sea slug Elysia crispata morphotype clarki.</title>
        <authorList>
            <person name="Eastman K.E."/>
            <person name="Pendleton A.L."/>
            <person name="Shaikh M.A."/>
            <person name="Suttiyut T."/>
            <person name="Ogas R."/>
            <person name="Tomko P."/>
            <person name="Gavelis G."/>
            <person name="Widhalm J.R."/>
            <person name="Wisecaver J.H."/>
        </authorList>
    </citation>
    <scope>NUCLEOTIDE SEQUENCE</scope>
    <source>
        <strain evidence="2">ECLA1</strain>
    </source>
</reference>
<dbReference type="AlphaFoldDB" id="A0AAE1BA29"/>
<evidence type="ECO:0000256" key="1">
    <source>
        <dbReference type="SAM" id="MobiDB-lite"/>
    </source>
</evidence>
<feature type="region of interest" description="Disordered" evidence="1">
    <location>
        <begin position="1"/>
        <end position="20"/>
    </location>
</feature>
<comment type="caution">
    <text evidence="2">The sequence shown here is derived from an EMBL/GenBank/DDBJ whole genome shotgun (WGS) entry which is preliminary data.</text>
</comment>
<dbReference type="EMBL" id="JAWDGP010000228">
    <property type="protein sequence ID" value="KAK3802554.1"/>
    <property type="molecule type" value="Genomic_DNA"/>
</dbReference>
<name>A0AAE1BA29_9GAST</name>
<accession>A0AAE1BA29</accession>
<keyword evidence="3" id="KW-1185">Reference proteome</keyword>
<evidence type="ECO:0000313" key="2">
    <source>
        <dbReference type="EMBL" id="KAK3802554.1"/>
    </source>
</evidence>